<evidence type="ECO:0000256" key="1">
    <source>
        <dbReference type="SAM" id="MobiDB-lite"/>
    </source>
</evidence>
<dbReference type="AlphaFoldDB" id="W6MQI1"/>
<gene>
    <name evidence="2" type="ORF">KUCA_T00003495001</name>
</gene>
<proteinExistence type="predicted"/>
<evidence type="ECO:0000313" key="3">
    <source>
        <dbReference type="Proteomes" id="UP000019384"/>
    </source>
</evidence>
<dbReference type="EMBL" id="HG793128">
    <property type="protein sequence ID" value="CDK27517.1"/>
    <property type="molecule type" value="Genomic_DNA"/>
</dbReference>
<name>W6MQI1_9ASCO</name>
<reference evidence="2" key="2">
    <citation type="submission" date="2014-02" db="EMBL/GenBank/DDBJ databases">
        <title>Complete DNA sequence of /Kuraishia capsulata/ illustrates novel genomic features among budding yeasts (/Saccharomycotina/).</title>
        <authorList>
            <person name="Morales L."/>
            <person name="Noel B."/>
            <person name="Porcel B."/>
            <person name="Marcet-Houben M."/>
            <person name="Hullo M-F."/>
            <person name="Sacerdot C."/>
            <person name="Tekaia F."/>
            <person name="Leh-Louis V."/>
            <person name="Despons L."/>
            <person name="Khanna V."/>
            <person name="Aury J-M."/>
            <person name="Barbe V."/>
            <person name="Couloux A."/>
            <person name="Labadie K."/>
            <person name="Pelletier E."/>
            <person name="Souciet J-L."/>
            <person name="Boekhout T."/>
            <person name="Gabaldon T."/>
            <person name="Wincker P."/>
            <person name="Dujon B."/>
        </authorList>
    </citation>
    <scope>NUCLEOTIDE SEQUENCE</scope>
    <source>
        <strain evidence="2">CBS 1993</strain>
    </source>
</reference>
<keyword evidence="3" id="KW-1185">Reference proteome</keyword>
<accession>W6MQI1</accession>
<dbReference type="RefSeq" id="XP_022459510.1">
    <property type="nucleotide sequence ID" value="XM_022601915.1"/>
</dbReference>
<dbReference type="HOGENOM" id="CLU_645668_0_0_1"/>
<reference evidence="2" key="1">
    <citation type="submission" date="2013-12" db="EMBL/GenBank/DDBJ databases">
        <authorList>
            <person name="Genoscope - CEA"/>
        </authorList>
    </citation>
    <scope>NUCLEOTIDE SEQUENCE</scope>
    <source>
        <strain evidence="2">CBS 1993</strain>
    </source>
</reference>
<protein>
    <submittedName>
        <fullName evidence="2">Uncharacterized protein</fullName>
    </submittedName>
</protein>
<evidence type="ECO:0000313" key="2">
    <source>
        <dbReference type="EMBL" id="CDK27517.1"/>
    </source>
</evidence>
<sequence>MNPPKKDYQSSGFGSRSFSDVLSILSTAARGYVPGTVCDFPSRNQIGAKPDDQSQALESSGKELGKNQKQAISSAIRFFDSVRDSAREKLRSLKRFHFGSRSSALDGENTEEVFSCYRRFKSQSINLNLHQNSWRSNSSSEENNFAIGEEEYFTCNENEVYPPVLRPVKVASPQSASKSQAVQGLEKRLNPVNCLDYGVDNIITFMDDSDSDRSMFLELEDGKAQNNHTSSLSPISAAGTLNPGSAVSDKSIPFAQMNQNFDTSENPVVEELCSSISRYVPAFKEQGNDEDYEVSNNYCFVEQSENYPTRDRPSSHDIDSLKFKVNPGTIKFDKEAQLNIYDAEAALVSLAPIQDGKKLNSGRSILKTKQNSNIEQEAMQVETETRMNLEDFLTELERRELQRVGVEPYLSSIREIQLENYYNYE</sequence>
<feature type="region of interest" description="Disordered" evidence="1">
    <location>
        <begin position="42"/>
        <end position="68"/>
    </location>
</feature>
<dbReference type="GeneID" id="34520898"/>
<organism evidence="2 3">
    <name type="scientific">Kuraishia capsulata CBS 1993</name>
    <dbReference type="NCBI Taxonomy" id="1382522"/>
    <lineage>
        <taxon>Eukaryota</taxon>
        <taxon>Fungi</taxon>
        <taxon>Dikarya</taxon>
        <taxon>Ascomycota</taxon>
        <taxon>Saccharomycotina</taxon>
        <taxon>Pichiomycetes</taxon>
        <taxon>Pichiales</taxon>
        <taxon>Pichiaceae</taxon>
        <taxon>Kuraishia</taxon>
    </lineage>
</organism>
<dbReference type="OrthoDB" id="10681528at2759"/>
<dbReference type="Proteomes" id="UP000019384">
    <property type="component" value="Unassembled WGS sequence"/>
</dbReference>